<feature type="compositionally biased region" description="Basic and acidic residues" evidence="6">
    <location>
        <begin position="1"/>
        <end position="18"/>
    </location>
</feature>
<organism evidence="8 9">
    <name type="scientific">Geotrypetes seraphini</name>
    <name type="common">Gaboon caecilian</name>
    <name type="synonym">Caecilia seraphini</name>
    <dbReference type="NCBI Taxonomy" id="260995"/>
    <lineage>
        <taxon>Eukaryota</taxon>
        <taxon>Metazoa</taxon>
        <taxon>Chordata</taxon>
        <taxon>Craniata</taxon>
        <taxon>Vertebrata</taxon>
        <taxon>Euteleostomi</taxon>
        <taxon>Amphibia</taxon>
        <taxon>Gymnophiona</taxon>
        <taxon>Geotrypetes</taxon>
    </lineage>
</organism>
<dbReference type="CTD" id="399474"/>
<protein>
    <submittedName>
        <fullName evidence="9">Transmembrane protein 200B</fullName>
    </submittedName>
</protein>
<evidence type="ECO:0000256" key="4">
    <source>
        <dbReference type="ARBA" id="ARBA00022989"/>
    </source>
</evidence>
<dbReference type="InParanoid" id="A0A6P8S389"/>
<evidence type="ECO:0000313" key="9">
    <source>
        <dbReference type="RefSeq" id="XP_033812097.1"/>
    </source>
</evidence>
<keyword evidence="5 7" id="KW-0472">Membrane</keyword>
<dbReference type="RefSeq" id="XP_033812097.1">
    <property type="nucleotide sequence ID" value="XM_033956206.1"/>
</dbReference>
<evidence type="ECO:0000256" key="3">
    <source>
        <dbReference type="ARBA" id="ARBA00022692"/>
    </source>
</evidence>
<dbReference type="AlphaFoldDB" id="A0A6P8S389"/>
<dbReference type="InterPro" id="IPR018787">
    <property type="entry name" value="DUF2371_TMEM200"/>
</dbReference>
<proteinExistence type="inferred from homology"/>
<comment type="subcellular location">
    <subcellularLocation>
        <location evidence="1">Membrane</location>
        <topology evidence="1">Multi-pass membrane protein</topology>
    </subcellularLocation>
</comment>
<evidence type="ECO:0000256" key="5">
    <source>
        <dbReference type="ARBA" id="ARBA00023136"/>
    </source>
</evidence>
<dbReference type="Pfam" id="PF10177">
    <property type="entry name" value="DUF2371"/>
    <property type="match status" value="1"/>
</dbReference>
<keyword evidence="4 7" id="KW-1133">Transmembrane helix</keyword>
<dbReference type="GO" id="GO:0016020">
    <property type="term" value="C:membrane"/>
    <property type="evidence" value="ECO:0007669"/>
    <property type="project" value="UniProtKB-SubCell"/>
</dbReference>
<feature type="transmembrane region" description="Helical" evidence="7">
    <location>
        <begin position="57"/>
        <end position="79"/>
    </location>
</feature>
<evidence type="ECO:0000256" key="2">
    <source>
        <dbReference type="ARBA" id="ARBA00005308"/>
    </source>
</evidence>
<evidence type="ECO:0000313" key="8">
    <source>
        <dbReference type="Proteomes" id="UP000515159"/>
    </source>
</evidence>
<keyword evidence="3 7" id="KW-0812">Transmembrane</keyword>
<reference evidence="9" key="1">
    <citation type="submission" date="2025-08" db="UniProtKB">
        <authorList>
            <consortium name="RefSeq"/>
        </authorList>
    </citation>
    <scope>IDENTIFICATION</scope>
</reference>
<evidence type="ECO:0000256" key="6">
    <source>
        <dbReference type="SAM" id="MobiDB-lite"/>
    </source>
</evidence>
<dbReference type="KEGG" id="gsh:117365627"/>
<dbReference type="PANTHER" id="PTHR31815:SF3">
    <property type="entry name" value="TRANSMEMBRANE PROTEIN 200B"/>
    <property type="match status" value="1"/>
</dbReference>
<feature type="transmembrane region" description="Helical" evidence="7">
    <location>
        <begin position="124"/>
        <end position="145"/>
    </location>
</feature>
<keyword evidence="8" id="KW-1185">Reference proteome</keyword>
<accession>A0A6P8S389</accession>
<dbReference type="Proteomes" id="UP000515159">
    <property type="component" value="Chromosome 8"/>
</dbReference>
<dbReference type="OrthoDB" id="9994280at2759"/>
<sequence length="442" mass="49001">MTVRSPRLDEIMKNHETPKSNQMKPSACSVWHICKSRRQTATEVAIKGKLRMKSPSGAFVILGVFVVFVGMTVAVIGYWPRRDLLAAFNDQAGNSSGTKDIKNEVKAAAVALPRNPPNNDRLKLIGPVIMGVGLFIFICANTMLYENRDMETRLLIQKSLYSMATGLPSSTNEEDKYCQKSIALDVTAGPEEGVYDTDLSPGSLQTFLSPGKRWTESCVPNKLQTTALLLHQNGISPSVSFWSLQSDSCNLVETTRCLFFTHAESMVTSTMNTLMLPIIKLNNCIIESADVSQLASDEEVERPKESGEILSHSWNCIPKMDYSSRGQGLGGSHVVLNMGAKPQTSPQIKEHLSLESARKPFNSEIHLNIAGHCKSVELSRRGTKPVLSTEERKNRSWPRLDHIGLIGYTKLENTEDSDKLLNQFTLQNINGERTKQLSRDMG</sequence>
<gene>
    <name evidence="9" type="primary">TMEM200B</name>
</gene>
<evidence type="ECO:0000256" key="7">
    <source>
        <dbReference type="SAM" id="Phobius"/>
    </source>
</evidence>
<comment type="similarity">
    <text evidence="2">Belongs to the TMEM200 family.</text>
</comment>
<name>A0A6P8S389_GEOSA</name>
<dbReference type="GeneID" id="117365627"/>
<dbReference type="PANTHER" id="PTHR31815">
    <property type="entry name" value="AGAP005329-PA"/>
    <property type="match status" value="1"/>
</dbReference>
<evidence type="ECO:0000256" key="1">
    <source>
        <dbReference type="ARBA" id="ARBA00004141"/>
    </source>
</evidence>
<feature type="region of interest" description="Disordered" evidence="6">
    <location>
        <begin position="1"/>
        <end position="23"/>
    </location>
</feature>